<proteinExistence type="predicted"/>
<comment type="caution">
    <text evidence="1">The sequence shown here is derived from an EMBL/GenBank/DDBJ whole genome shotgun (WGS) entry which is preliminary data.</text>
</comment>
<dbReference type="GO" id="GO:0005743">
    <property type="term" value="C:mitochondrial inner membrane"/>
    <property type="evidence" value="ECO:0007669"/>
    <property type="project" value="UniProtKB-SubCell"/>
</dbReference>
<evidence type="ECO:0000313" key="1">
    <source>
        <dbReference type="EMBL" id="KAF5315571.1"/>
    </source>
</evidence>
<dbReference type="Pfam" id="PF10231">
    <property type="entry name" value="COA8"/>
    <property type="match status" value="1"/>
</dbReference>
<dbReference type="PANTHER" id="PTHR31107:SF2">
    <property type="entry name" value="CYTOCHROME C OXIDASE ASSEMBLY FACTOR 8"/>
    <property type="match status" value="1"/>
</dbReference>
<dbReference type="Proteomes" id="UP000541558">
    <property type="component" value="Unassembled WGS sequence"/>
</dbReference>
<dbReference type="InterPro" id="IPR018796">
    <property type="entry name" value="COA8"/>
</dbReference>
<organism evidence="1 2">
    <name type="scientific">Ephemerocybe angulata</name>
    <dbReference type="NCBI Taxonomy" id="980116"/>
    <lineage>
        <taxon>Eukaryota</taxon>
        <taxon>Fungi</taxon>
        <taxon>Dikarya</taxon>
        <taxon>Basidiomycota</taxon>
        <taxon>Agaricomycotina</taxon>
        <taxon>Agaricomycetes</taxon>
        <taxon>Agaricomycetidae</taxon>
        <taxon>Agaricales</taxon>
        <taxon>Agaricineae</taxon>
        <taxon>Psathyrellaceae</taxon>
        <taxon>Ephemerocybe</taxon>
    </lineage>
</organism>
<dbReference type="OrthoDB" id="6246201at2759"/>
<protein>
    <submittedName>
        <fullName evidence="1">Uncharacterized protein</fullName>
    </submittedName>
</protein>
<reference evidence="1 2" key="1">
    <citation type="journal article" date="2020" name="ISME J.">
        <title>Uncovering the hidden diversity of litter-decomposition mechanisms in mushroom-forming fungi.</title>
        <authorList>
            <person name="Floudas D."/>
            <person name="Bentzer J."/>
            <person name="Ahren D."/>
            <person name="Johansson T."/>
            <person name="Persson P."/>
            <person name="Tunlid A."/>
        </authorList>
    </citation>
    <scope>NUCLEOTIDE SEQUENCE [LARGE SCALE GENOMIC DNA]</scope>
    <source>
        <strain evidence="1 2">CBS 175.51</strain>
    </source>
</reference>
<accession>A0A8H5B3E6</accession>
<gene>
    <name evidence="1" type="ORF">D9611_004732</name>
</gene>
<dbReference type="PANTHER" id="PTHR31107">
    <property type="entry name" value="APOPTOGENIC PROTEIN 1, MITOCHONDRIAL"/>
    <property type="match status" value="1"/>
</dbReference>
<evidence type="ECO:0000313" key="2">
    <source>
        <dbReference type="Proteomes" id="UP000541558"/>
    </source>
</evidence>
<sequence>MSSLLRTRVASPRQVQRLHTSAVRCDRVAPPHPISHMRPIIYDDAPAASPPTLLRHPYSLTEFQDARSRPVDLELQFKLQRQQLDTFHENFWLDNNIRYYAAKETALSHLPETATALDKENALSEFLSQWYIQEKGRTDQYTAEWRRRNFALIRLGTKVELQKLGFRLSQTFQSTSSSSSSSSS</sequence>
<keyword evidence="2" id="KW-1185">Reference proteome</keyword>
<dbReference type="EMBL" id="JAACJK010000220">
    <property type="protein sequence ID" value="KAF5315571.1"/>
    <property type="molecule type" value="Genomic_DNA"/>
</dbReference>
<name>A0A8H5B3E6_9AGAR</name>
<dbReference type="GO" id="GO:0097193">
    <property type="term" value="P:intrinsic apoptotic signaling pathway"/>
    <property type="evidence" value="ECO:0007669"/>
    <property type="project" value="InterPro"/>
</dbReference>